<dbReference type="EMBL" id="LR134493">
    <property type="protein sequence ID" value="VEI61189.1"/>
    <property type="molecule type" value="Genomic_DNA"/>
</dbReference>
<protein>
    <submittedName>
        <fullName evidence="3">Alpha/beta fold hydrolase</fullName>
    </submittedName>
    <submittedName>
        <fullName evidence="4">Aminoacrylate hydrolase RutD</fullName>
        <ecNumber evidence="4">3.5.1.-</ecNumber>
    </submittedName>
</protein>
<dbReference type="Proteomes" id="UP000281904">
    <property type="component" value="Chromosome"/>
</dbReference>
<dbReference type="AlphaFoldDB" id="A0A448S094"/>
<dbReference type="GO" id="GO:0016020">
    <property type="term" value="C:membrane"/>
    <property type="evidence" value="ECO:0007669"/>
    <property type="project" value="TreeGrafter"/>
</dbReference>
<dbReference type="SUPFAM" id="SSF53474">
    <property type="entry name" value="alpha/beta-Hydrolases"/>
    <property type="match status" value="1"/>
</dbReference>
<dbReference type="Gene3D" id="3.40.50.1820">
    <property type="entry name" value="alpha/beta hydrolase"/>
    <property type="match status" value="1"/>
</dbReference>
<organism evidence="4 5">
    <name type="scientific">Serratia rubidaea</name>
    <name type="common">Serratia marinorubra</name>
    <dbReference type="NCBI Taxonomy" id="61652"/>
    <lineage>
        <taxon>Bacteria</taxon>
        <taxon>Pseudomonadati</taxon>
        <taxon>Pseudomonadota</taxon>
        <taxon>Gammaproteobacteria</taxon>
        <taxon>Enterobacterales</taxon>
        <taxon>Yersiniaceae</taxon>
        <taxon>Serratia</taxon>
    </lineage>
</organism>
<keyword evidence="1 4" id="KW-0378">Hydrolase</keyword>
<sequence>MMRKTQRLSEFNLQASYLEAGEGEPLLLIHGVGMNADAWQPQLDALQAHFHVIAVDMPGHGGSDGFAHTPSLQDYVAWTAAFLRTLPQPRFAVAGHSMGALIAAGLAIDHPQLVSRAMVMSGVYRRSEQARAAVLQRAGELARGDAQLDSPLARWFSDTQEEAALRRRVSGWLNQVSRDGYAKAYQAFAAGDAVYAGRWGEMRCPVLVLTGELDANSSPAMARQMAHAAPQGQAVIVNNAKHMVNLTDAARVNQEMLAFLTPAHRHDKAGANDGH</sequence>
<proteinExistence type="predicted"/>
<gene>
    <name evidence="4" type="primary">rutD</name>
    <name evidence="3" type="ORF">I5U13_01010</name>
    <name evidence="4" type="ORF">NCTC10036_00153</name>
</gene>
<reference evidence="3 6" key="2">
    <citation type="submission" date="2020-11" db="EMBL/GenBank/DDBJ databases">
        <title>Enhanced detection system for hospital associated transmission using whole genome sequencing surveillance.</title>
        <authorList>
            <person name="Harrison L.H."/>
            <person name="Van Tyne D."/>
            <person name="Marsh J.W."/>
            <person name="Griffith M.P."/>
            <person name="Snyder D.J."/>
            <person name="Cooper V.S."/>
            <person name="Mustapha M."/>
        </authorList>
    </citation>
    <scope>NUCLEOTIDE SEQUENCE [LARGE SCALE GENOMIC DNA]</scope>
    <source>
        <strain evidence="3 6">SER00230</strain>
    </source>
</reference>
<dbReference type="Pfam" id="PF00561">
    <property type="entry name" value="Abhydrolase_1"/>
    <property type="match status" value="1"/>
</dbReference>
<reference evidence="4 5" key="1">
    <citation type="submission" date="2018-12" db="EMBL/GenBank/DDBJ databases">
        <authorList>
            <consortium name="Pathogen Informatics"/>
        </authorList>
    </citation>
    <scope>NUCLEOTIDE SEQUENCE [LARGE SCALE GENOMIC DNA]</scope>
    <source>
        <strain evidence="4 5">NCTC10036</strain>
    </source>
</reference>
<accession>A0A448S094</accession>
<dbReference type="PANTHER" id="PTHR43798">
    <property type="entry name" value="MONOACYLGLYCEROL LIPASE"/>
    <property type="match status" value="1"/>
</dbReference>
<dbReference type="PRINTS" id="PR00111">
    <property type="entry name" value="ABHYDROLASE"/>
</dbReference>
<dbReference type="RefSeq" id="WP_126530195.1">
    <property type="nucleotide sequence ID" value="NZ_JADULK010000001.1"/>
</dbReference>
<dbReference type="GO" id="GO:0016787">
    <property type="term" value="F:hydrolase activity"/>
    <property type="evidence" value="ECO:0007669"/>
    <property type="project" value="UniProtKB-KW"/>
</dbReference>
<evidence type="ECO:0000313" key="4">
    <source>
        <dbReference type="EMBL" id="VEI61189.1"/>
    </source>
</evidence>
<evidence type="ECO:0000313" key="5">
    <source>
        <dbReference type="Proteomes" id="UP000281904"/>
    </source>
</evidence>
<keyword evidence="6" id="KW-1185">Reference proteome</keyword>
<dbReference type="InterPro" id="IPR029058">
    <property type="entry name" value="AB_hydrolase_fold"/>
</dbReference>
<dbReference type="InterPro" id="IPR050266">
    <property type="entry name" value="AB_hydrolase_sf"/>
</dbReference>
<dbReference type="EMBL" id="JADULK010000001">
    <property type="protein sequence ID" value="MBH1928243.1"/>
    <property type="molecule type" value="Genomic_DNA"/>
</dbReference>
<dbReference type="InterPro" id="IPR000073">
    <property type="entry name" value="AB_hydrolase_1"/>
</dbReference>
<dbReference type="PANTHER" id="PTHR43798:SF31">
    <property type="entry name" value="AB HYDROLASE SUPERFAMILY PROTEIN YCLE"/>
    <property type="match status" value="1"/>
</dbReference>
<name>A0A448S094_SERRU</name>
<evidence type="ECO:0000313" key="6">
    <source>
        <dbReference type="Proteomes" id="UP000624159"/>
    </source>
</evidence>
<dbReference type="Proteomes" id="UP000624159">
    <property type="component" value="Unassembled WGS sequence"/>
</dbReference>
<feature type="domain" description="AB hydrolase-1" evidence="2">
    <location>
        <begin position="25"/>
        <end position="248"/>
    </location>
</feature>
<dbReference type="EC" id="3.5.1.-" evidence="4"/>
<evidence type="ECO:0000259" key="2">
    <source>
        <dbReference type="Pfam" id="PF00561"/>
    </source>
</evidence>
<evidence type="ECO:0000313" key="3">
    <source>
        <dbReference type="EMBL" id="MBH1928243.1"/>
    </source>
</evidence>
<evidence type="ECO:0000256" key="1">
    <source>
        <dbReference type="ARBA" id="ARBA00022801"/>
    </source>
</evidence>